<evidence type="ECO:0000256" key="1">
    <source>
        <dbReference type="ARBA" id="ARBA00004141"/>
    </source>
</evidence>
<sequence length="143" mass="16284">MLYFDKFAVQVNYTLAIAQLKTNNQKNMDRNELKLNEVKNQDNKSIGIISYLTWIGLLLAFILNREKNDPFVKFHIRQNLGLFVLGLVAGLLHYIPAVGGIVTYVAFTGLFIFWVIGLIGAINGKEKEVPFIGNMFQDWFKGI</sequence>
<dbReference type="Proteomes" id="UP000215355">
    <property type="component" value="Chromosome 1"/>
</dbReference>
<dbReference type="AlphaFoldDB" id="A0AAJ4XAB8"/>
<evidence type="ECO:0000256" key="2">
    <source>
        <dbReference type="ARBA" id="ARBA00022692"/>
    </source>
</evidence>
<comment type="subcellular location">
    <subcellularLocation>
        <location evidence="1">Membrane</location>
        <topology evidence="1">Multi-pass membrane protein</topology>
    </subcellularLocation>
</comment>
<dbReference type="EMBL" id="LT906468">
    <property type="protein sequence ID" value="SNV47009.1"/>
    <property type="molecule type" value="Genomic_DNA"/>
</dbReference>
<dbReference type="KEGG" id="smiz:4412673_01318"/>
<evidence type="ECO:0000256" key="3">
    <source>
        <dbReference type="ARBA" id="ARBA00022989"/>
    </source>
</evidence>
<evidence type="ECO:0000256" key="4">
    <source>
        <dbReference type="ARBA" id="ARBA00023136"/>
    </source>
</evidence>
<keyword evidence="2 5" id="KW-0812">Transmembrane</keyword>
<keyword evidence="4 5" id="KW-0472">Membrane</keyword>
<evidence type="ECO:0000313" key="7">
    <source>
        <dbReference type="Proteomes" id="UP000215355"/>
    </source>
</evidence>
<organism evidence="6 7">
    <name type="scientific">Sphingobacterium mizutaii</name>
    <dbReference type="NCBI Taxonomy" id="1010"/>
    <lineage>
        <taxon>Bacteria</taxon>
        <taxon>Pseudomonadati</taxon>
        <taxon>Bacteroidota</taxon>
        <taxon>Sphingobacteriia</taxon>
        <taxon>Sphingobacteriales</taxon>
        <taxon>Sphingobacteriaceae</taxon>
        <taxon>Sphingobacterium</taxon>
    </lineage>
</organism>
<gene>
    <name evidence="6" type="ORF">SAMEA4412673_01318</name>
</gene>
<proteinExistence type="predicted"/>
<accession>A0AAJ4XAB8</accession>
<reference evidence="6 7" key="1">
    <citation type="submission" date="2017-06" db="EMBL/GenBank/DDBJ databases">
        <authorList>
            <consortium name="Pathogen Informatics"/>
        </authorList>
    </citation>
    <scope>NUCLEOTIDE SEQUENCE [LARGE SCALE GENOMIC DNA]</scope>
    <source>
        <strain evidence="6 7">NCTC12149</strain>
    </source>
</reference>
<feature type="transmembrane region" description="Helical" evidence="5">
    <location>
        <begin position="101"/>
        <end position="122"/>
    </location>
</feature>
<keyword evidence="3 5" id="KW-1133">Transmembrane helix</keyword>
<dbReference type="InterPro" id="IPR019109">
    <property type="entry name" value="MamF_MmsF"/>
</dbReference>
<protein>
    <submittedName>
        <fullName evidence="6">Predicted membrane protein</fullName>
    </submittedName>
</protein>
<feature type="transmembrane region" description="Helical" evidence="5">
    <location>
        <begin position="45"/>
        <end position="64"/>
    </location>
</feature>
<name>A0AAJ4XAB8_9SPHI</name>
<evidence type="ECO:0000313" key="6">
    <source>
        <dbReference type="EMBL" id="SNV47009.1"/>
    </source>
</evidence>
<feature type="transmembrane region" description="Helical" evidence="5">
    <location>
        <begin position="76"/>
        <end position="95"/>
    </location>
</feature>
<evidence type="ECO:0000256" key="5">
    <source>
        <dbReference type="SAM" id="Phobius"/>
    </source>
</evidence>
<dbReference type="Pfam" id="PF09685">
    <property type="entry name" value="MamF_MmsF"/>
    <property type="match status" value="1"/>
</dbReference>